<evidence type="ECO:0000313" key="4">
    <source>
        <dbReference type="Proteomes" id="UP000250321"/>
    </source>
</evidence>
<feature type="region of interest" description="Disordered" evidence="1">
    <location>
        <begin position="1"/>
        <end position="24"/>
    </location>
</feature>
<feature type="compositionally biased region" description="Polar residues" evidence="1">
    <location>
        <begin position="14"/>
        <end position="24"/>
    </location>
</feature>
<reference evidence="3 4" key="1">
    <citation type="submission" date="2018-02" db="EMBL/GenBank/DDBJ databases">
        <title>Draft genome of wild Prunus yedoensis var. nudiflora.</title>
        <authorList>
            <person name="Baek S."/>
            <person name="Kim J.-H."/>
            <person name="Choi K."/>
            <person name="Kim G.-B."/>
            <person name="Cho A."/>
            <person name="Jang H."/>
            <person name="Shin C.-H."/>
            <person name="Yu H.-J."/>
            <person name="Mun J.-H."/>
        </authorList>
    </citation>
    <scope>NUCLEOTIDE SEQUENCE [LARGE SCALE GENOMIC DNA]</scope>
    <source>
        <strain evidence="4">cv. Jeju island</strain>
        <tissue evidence="3">Leaf</tissue>
    </source>
</reference>
<proteinExistence type="predicted"/>
<feature type="domain" description="Calmodulin-binding" evidence="2">
    <location>
        <begin position="405"/>
        <end position="519"/>
    </location>
</feature>
<dbReference type="Pfam" id="PF07839">
    <property type="entry name" value="CaM_binding"/>
    <property type="match status" value="1"/>
</dbReference>
<feature type="compositionally biased region" description="Basic and acidic residues" evidence="1">
    <location>
        <begin position="376"/>
        <end position="391"/>
    </location>
</feature>
<keyword evidence="4" id="KW-1185">Reference proteome</keyword>
<feature type="region of interest" description="Disordered" evidence="1">
    <location>
        <begin position="159"/>
        <end position="406"/>
    </location>
</feature>
<comment type="caution">
    <text evidence="3">The sequence shown here is derived from an EMBL/GenBank/DDBJ whole genome shotgun (WGS) entry which is preliminary data.</text>
</comment>
<dbReference type="STRING" id="2094558.A0A314Y531"/>
<feature type="compositionally biased region" description="Basic and acidic residues" evidence="1">
    <location>
        <begin position="1"/>
        <end position="13"/>
    </location>
</feature>
<dbReference type="GO" id="GO:0005516">
    <property type="term" value="F:calmodulin binding"/>
    <property type="evidence" value="ECO:0007669"/>
    <property type="project" value="InterPro"/>
</dbReference>
<name>A0A314Y531_PRUYE</name>
<dbReference type="Proteomes" id="UP000250321">
    <property type="component" value="Unassembled WGS sequence"/>
</dbReference>
<protein>
    <recommendedName>
        <fullName evidence="2">Calmodulin-binding domain-containing protein</fullName>
    </recommendedName>
</protein>
<feature type="compositionally biased region" description="Polar residues" evidence="1">
    <location>
        <begin position="207"/>
        <end position="217"/>
    </location>
</feature>
<dbReference type="EMBL" id="PJQY01001843">
    <property type="protein sequence ID" value="PQP99117.1"/>
    <property type="molecule type" value="Genomic_DNA"/>
</dbReference>
<dbReference type="AlphaFoldDB" id="A0A314Y531"/>
<evidence type="ECO:0000259" key="2">
    <source>
        <dbReference type="SMART" id="SM01054"/>
    </source>
</evidence>
<accession>A0A314Y531</accession>
<dbReference type="PANTHER" id="PTHR33349">
    <property type="entry name" value="EMB|CAB62594.1"/>
    <property type="match status" value="1"/>
</dbReference>
<sequence>MTHETTKPDEGNSRRNSTGKIFSLNSEERIPHYLRASTGSCHDHCKYGKKHELEVKARCPIKSVPRRLPTKSPNSQNSVESAVFPERKNPAVIKIKHSPDSKTLLPDTCNITKQQLSNNSIDSQNSVGSELLADRKKTSLTKLKSSSCSQPHVYAARKTMKQEVSSSPDKLEVSSKKGSIKLKDKSLSAKHVTSSKPKSFVVKELSSPDTSGGSSALRSGDLKIGQRTGTSLKPKSLALKQMSSPESSGAPMSPRPSLRKVASVKAQKNRTVKVVSPLKNHNKIRKAKPKQLNNDEVQEKTLYVIKIETENKPLESGQNKNCEVEPSPSPPSSSSSPESLCLPNPVPFSSHEGEDHESEYTMSETEDYSFSEDSEVDYRENAETLKEGDKGKPRKSGMVCSEEKDGQPLKFRRGKVVDGQFENDSPRRLKFRRGRVLGENQNVKADAQRRSFKKRGANGDTLATEPGAEKVVLRHQDVQGKKDEKGLFNNVIEETASKLVETRKSKVKALVGAFETYLTCAAVLLSLNFSLDIFGPELGFLGFRNYAGKGLCKLRISALPRVMKLSVPNPFLRLRLRWTK</sequence>
<dbReference type="SMART" id="SM01054">
    <property type="entry name" value="CaM_binding"/>
    <property type="match status" value="1"/>
</dbReference>
<dbReference type="InterPro" id="IPR012417">
    <property type="entry name" value="CaM-bd_dom_pln"/>
</dbReference>
<organism evidence="3 4">
    <name type="scientific">Prunus yedoensis var. nudiflora</name>
    <dbReference type="NCBI Taxonomy" id="2094558"/>
    <lineage>
        <taxon>Eukaryota</taxon>
        <taxon>Viridiplantae</taxon>
        <taxon>Streptophyta</taxon>
        <taxon>Embryophyta</taxon>
        <taxon>Tracheophyta</taxon>
        <taxon>Spermatophyta</taxon>
        <taxon>Magnoliopsida</taxon>
        <taxon>eudicotyledons</taxon>
        <taxon>Gunneridae</taxon>
        <taxon>Pentapetalae</taxon>
        <taxon>rosids</taxon>
        <taxon>fabids</taxon>
        <taxon>Rosales</taxon>
        <taxon>Rosaceae</taxon>
        <taxon>Amygdaloideae</taxon>
        <taxon>Amygdaleae</taxon>
        <taxon>Prunus</taxon>
    </lineage>
</organism>
<feature type="compositionally biased region" description="Basic residues" evidence="1">
    <location>
        <begin position="280"/>
        <end position="289"/>
    </location>
</feature>
<evidence type="ECO:0000313" key="3">
    <source>
        <dbReference type="EMBL" id="PQP99117.1"/>
    </source>
</evidence>
<feature type="compositionally biased region" description="Acidic residues" evidence="1">
    <location>
        <begin position="364"/>
        <end position="375"/>
    </location>
</feature>
<dbReference type="PANTHER" id="PTHR33349:SF1">
    <property type="entry name" value="EMB|CAB62594.1"/>
    <property type="match status" value="1"/>
</dbReference>
<dbReference type="OrthoDB" id="766386at2759"/>
<gene>
    <name evidence="3" type="ORF">Pyn_33043</name>
</gene>
<evidence type="ECO:0000256" key="1">
    <source>
        <dbReference type="SAM" id="MobiDB-lite"/>
    </source>
</evidence>
<feature type="compositionally biased region" description="Basic and acidic residues" evidence="1">
    <location>
        <begin position="169"/>
        <end position="187"/>
    </location>
</feature>